<dbReference type="AlphaFoldDB" id="A0A5B7E625"/>
<proteinExistence type="predicted"/>
<dbReference type="Proteomes" id="UP000324222">
    <property type="component" value="Unassembled WGS sequence"/>
</dbReference>
<evidence type="ECO:0000256" key="1">
    <source>
        <dbReference type="SAM" id="MobiDB-lite"/>
    </source>
</evidence>
<dbReference type="EMBL" id="VSRR010002074">
    <property type="protein sequence ID" value="MPC29462.1"/>
    <property type="molecule type" value="Genomic_DNA"/>
</dbReference>
<evidence type="ECO:0000313" key="2">
    <source>
        <dbReference type="EMBL" id="MPC29462.1"/>
    </source>
</evidence>
<accession>A0A5B7E625</accession>
<comment type="caution">
    <text evidence="2">The sequence shown here is derived from an EMBL/GenBank/DDBJ whole genome shotgun (WGS) entry which is preliminary data.</text>
</comment>
<sequence length="81" mass="8631">MITSSLSFSTTTTTIATTTNTTTTTTTANTAASLQESPSSSHQSSGVRGSRREKSFVERTNKSPDLRIAIMEICVGQWSAL</sequence>
<protein>
    <submittedName>
        <fullName evidence="2">Uncharacterized protein</fullName>
    </submittedName>
</protein>
<evidence type="ECO:0000313" key="3">
    <source>
        <dbReference type="Proteomes" id="UP000324222"/>
    </source>
</evidence>
<feature type="compositionally biased region" description="Basic and acidic residues" evidence="1">
    <location>
        <begin position="50"/>
        <end position="62"/>
    </location>
</feature>
<organism evidence="2 3">
    <name type="scientific">Portunus trituberculatus</name>
    <name type="common">Swimming crab</name>
    <name type="synonym">Neptunus trituberculatus</name>
    <dbReference type="NCBI Taxonomy" id="210409"/>
    <lineage>
        <taxon>Eukaryota</taxon>
        <taxon>Metazoa</taxon>
        <taxon>Ecdysozoa</taxon>
        <taxon>Arthropoda</taxon>
        <taxon>Crustacea</taxon>
        <taxon>Multicrustacea</taxon>
        <taxon>Malacostraca</taxon>
        <taxon>Eumalacostraca</taxon>
        <taxon>Eucarida</taxon>
        <taxon>Decapoda</taxon>
        <taxon>Pleocyemata</taxon>
        <taxon>Brachyura</taxon>
        <taxon>Eubrachyura</taxon>
        <taxon>Portunoidea</taxon>
        <taxon>Portunidae</taxon>
        <taxon>Portuninae</taxon>
        <taxon>Portunus</taxon>
    </lineage>
</organism>
<reference evidence="2 3" key="1">
    <citation type="submission" date="2019-05" db="EMBL/GenBank/DDBJ databases">
        <title>Another draft genome of Portunus trituberculatus and its Hox gene families provides insights of decapod evolution.</title>
        <authorList>
            <person name="Jeong J.-H."/>
            <person name="Song I."/>
            <person name="Kim S."/>
            <person name="Choi T."/>
            <person name="Kim D."/>
            <person name="Ryu S."/>
            <person name="Kim W."/>
        </authorList>
    </citation>
    <scope>NUCLEOTIDE SEQUENCE [LARGE SCALE GENOMIC DNA]</scope>
    <source>
        <tissue evidence="2">Muscle</tissue>
    </source>
</reference>
<feature type="region of interest" description="Disordered" evidence="1">
    <location>
        <begin position="1"/>
        <end position="62"/>
    </location>
</feature>
<name>A0A5B7E625_PORTR</name>
<gene>
    <name evidence="2" type="ORF">E2C01_022696</name>
</gene>
<feature type="compositionally biased region" description="Low complexity" evidence="1">
    <location>
        <begin position="10"/>
        <end position="48"/>
    </location>
</feature>
<keyword evidence="3" id="KW-1185">Reference proteome</keyword>